<evidence type="ECO:0000313" key="1">
    <source>
        <dbReference type="EMBL" id="CAH1214591.1"/>
    </source>
</evidence>
<dbReference type="RefSeq" id="WP_236344178.1">
    <property type="nucleotide sequence ID" value="NZ_CAKMMF010000023.1"/>
</dbReference>
<reference evidence="1" key="1">
    <citation type="submission" date="2022-01" db="EMBL/GenBank/DDBJ databases">
        <authorList>
            <person name="Criscuolo A."/>
        </authorList>
    </citation>
    <scope>NUCLEOTIDE SEQUENCE</scope>
    <source>
        <strain evidence="1">CIP111893</strain>
    </source>
</reference>
<gene>
    <name evidence="1" type="ORF">PAECIP111893_03820</name>
</gene>
<dbReference type="EMBL" id="CAKMMF010000023">
    <property type="protein sequence ID" value="CAH1214591.1"/>
    <property type="molecule type" value="Genomic_DNA"/>
</dbReference>
<keyword evidence="2" id="KW-1185">Reference proteome</keyword>
<proteinExistence type="predicted"/>
<comment type="caution">
    <text evidence="1">The sequence shown here is derived from an EMBL/GenBank/DDBJ whole genome shotgun (WGS) entry which is preliminary data.</text>
</comment>
<name>A0ABN8GPC4_9BACL</name>
<organism evidence="1 2">
    <name type="scientific">Paenibacillus plantiphilus</name>
    <dbReference type="NCBI Taxonomy" id="2905650"/>
    <lineage>
        <taxon>Bacteria</taxon>
        <taxon>Bacillati</taxon>
        <taxon>Bacillota</taxon>
        <taxon>Bacilli</taxon>
        <taxon>Bacillales</taxon>
        <taxon>Paenibacillaceae</taxon>
        <taxon>Paenibacillus</taxon>
    </lineage>
</organism>
<protein>
    <submittedName>
        <fullName evidence="1">Uncharacterized protein</fullName>
    </submittedName>
</protein>
<sequence>MIDFLKNKGQKAYDEISAIAEKPNLLFSNDREQNSAEASYNLFTIHKLNKLIKKDNISINELEQVLSFVEASWSSYLRKHYIGKSFVFYFWGDYQIPAIRVSVVSYYEGRELPFECILNKISDMKEVLSQYKVKALFDGITVIESDEFDEGNDNNKDEAEDTYMLTIYCNIIDC</sequence>
<dbReference type="Proteomes" id="UP000838686">
    <property type="component" value="Unassembled WGS sequence"/>
</dbReference>
<accession>A0ABN8GPC4</accession>
<evidence type="ECO:0000313" key="2">
    <source>
        <dbReference type="Proteomes" id="UP000838686"/>
    </source>
</evidence>